<dbReference type="Pfam" id="PF05973">
    <property type="entry name" value="Gp49"/>
    <property type="match status" value="1"/>
</dbReference>
<reference evidence="1 2" key="1">
    <citation type="journal article" date="2024" name="Proc. Natl. Acad. Sci. U.S.A.">
        <title>The evolutionary genomics of adaptation to stress in wild rhizobium bacteria.</title>
        <authorList>
            <person name="Kehlet-Delgado H."/>
            <person name="Montoya A.P."/>
            <person name="Jensen K.T."/>
            <person name="Wendlandt C.E."/>
            <person name="Dexheimer C."/>
            <person name="Roberts M."/>
            <person name="Torres Martinez L."/>
            <person name="Friesen M.L."/>
            <person name="Griffitts J.S."/>
            <person name="Porter S.S."/>
        </authorList>
    </citation>
    <scope>NUCLEOTIDE SEQUENCE [LARGE SCALE GENOMIC DNA]</scope>
    <source>
        <strain evidence="1 2">M0641</strain>
    </source>
</reference>
<dbReference type="NCBIfam" id="TIGR02683">
    <property type="entry name" value="upstrm_HI1419"/>
    <property type="match status" value="1"/>
</dbReference>
<keyword evidence="2" id="KW-1185">Reference proteome</keyword>
<sequence length="95" mass="10635">MIEVRLTADFTRWLDGLRDAAARLRVVARIRRVEIGNIGDAKYFDGIGELRIDHGPGYRLYFVKAGSSVIILLCGGDKSTQKRDIAKAKQMAKEI</sequence>
<protein>
    <submittedName>
        <fullName evidence="1">Type II toxin-antitoxin system RelE/ParE family toxin</fullName>
    </submittedName>
</protein>
<accession>A0ABV1YZ37</accession>
<gene>
    <name evidence="1" type="ORF">NKI36_13220</name>
</gene>
<dbReference type="InterPro" id="IPR014056">
    <property type="entry name" value="TypeIITA-like_toxin_pred"/>
</dbReference>
<dbReference type="Proteomes" id="UP001433071">
    <property type="component" value="Unassembled WGS sequence"/>
</dbReference>
<dbReference type="EMBL" id="JAMYQB010000009">
    <property type="protein sequence ID" value="MER9405010.1"/>
    <property type="molecule type" value="Genomic_DNA"/>
</dbReference>
<organism evidence="1 2">
    <name type="scientific">Mesorhizobium caraganae</name>
    <dbReference type="NCBI Taxonomy" id="483206"/>
    <lineage>
        <taxon>Bacteria</taxon>
        <taxon>Pseudomonadati</taxon>
        <taxon>Pseudomonadota</taxon>
        <taxon>Alphaproteobacteria</taxon>
        <taxon>Hyphomicrobiales</taxon>
        <taxon>Phyllobacteriaceae</taxon>
        <taxon>Mesorhizobium</taxon>
    </lineage>
</organism>
<evidence type="ECO:0000313" key="2">
    <source>
        <dbReference type="Proteomes" id="UP001433071"/>
    </source>
</evidence>
<name>A0ABV1YZ37_9HYPH</name>
<proteinExistence type="predicted"/>
<comment type="caution">
    <text evidence="1">The sequence shown here is derived from an EMBL/GenBank/DDBJ whole genome shotgun (WGS) entry which is preliminary data.</text>
</comment>
<dbReference type="PIRSF" id="PIRSF028744">
    <property type="entry name" value="Addict_mod_HI1419"/>
    <property type="match status" value="1"/>
</dbReference>
<dbReference type="PANTHER" id="PTHR41791:SF1">
    <property type="entry name" value="SSL7039 PROTEIN"/>
    <property type="match status" value="1"/>
</dbReference>
<dbReference type="PANTHER" id="PTHR41791">
    <property type="entry name" value="SSL7039 PROTEIN"/>
    <property type="match status" value="1"/>
</dbReference>
<evidence type="ECO:0000313" key="1">
    <source>
        <dbReference type="EMBL" id="MER9405010.1"/>
    </source>
</evidence>
<dbReference type="RefSeq" id="WP_352557993.1">
    <property type="nucleotide sequence ID" value="NZ_JAMYQB010000009.1"/>
</dbReference>
<dbReference type="InterPro" id="IPR009241">
    <property type="entry name" value="HigB-like"/>
</dbReference>